<dbReference type="Gene3D" id="4.10.320.30">
    <property type="match status" value="7"/>
</dbReference>
<keyword evidence="6" id="KW-0862">Zinc</keyword>
<dbReference type="PROSITE" id="PS51802">
    <property type="entry name" value="ZF_CCHHC"/>
    <property type="match status" value="7"/>
</dbReference>
<evidence type="ECO:0000256" key="2">
    <source>
        <dbReference type="ARBA" id="ARBA00010194"/>
    </source>
</evidence>
<keyword evidence="12" id="KW-0175">Coiled coil</keyword>
<feature type="coiled-coil region" evidence="12">
    <location>
        <begin position="925"/>
        <end position="987"/>
    </location>
</feature>
<evidence type="ECO:0000256" key="7">
    <source>
        <dbReference type="ARBA" id="ARBA00023015"/>
    </source>
</evidence>
<feature type="domain" description="Myelin transcription factor 1" evidence="14">
    <location>
        <begin position="550"/>
        <end position="720"/>
    </location>
</feature>
<evidence type="ECO:0000256" key="5">
    <source>
        <dbReference type="ARBA" id="ARBA00022771"/>
    </source>
</evidence>
<feature type="compositionally biased region" description="Low complexity" evidence="13">
    <location>
        <begin position="621"/>
        <end position="639"/>
    </location>
</feature>
<proteinExistence type="inferred from homology"/>
<evidence type="ECO:0000256" key="6">
    <source>
        <dbReference type="ARBA" id="ARBA00022833"/>
    </source>
</evidence>
<dbReference type="PANTHER" id="PTHR10816:SF10">
    <property type="entry name" value="MYELIN TRANSCRIPTION FACTOR 1"/>
    <property type="match status" value="1"/>
</dbReference>
<evidence type="ECO:0000256" key="1">
    <source>
        <dbReference type="ARBA" id="ARBA00004123"/>
    </source>
</evidence>
<feature type="region of interest" description="Disordered" evidence="13">
    <location>
        <begin position="301"/>
        <end position="323"/>
    </location>
</feature>
<feature type="region of interest" description="Disordered" evidence="13">
    <location>
        <begin position="258"/>
        <end position="284"/>
    </location>
</feature>
<dbReference type="PANTHER" id="PTHR10816">
    <property type="entry name" value="MYELIN TRANSCRIPTION FACTOR 1-RELATED"/>
    <property type="match status" value="1"/>
</dbReference>
<evidence type="ECO:0000259" key="14">
    <source>
        <dbReference type="Pfam" id="PF08474"/>
    </source>
</evidence>
<evidence type="ECO:0000256" key="13">
    <source>
        <dbReference type="SAM" id="MobiDB-lite"/>
    </source>
</evidence>
<keyword evidence="10" id="KW-0539">Nucleus</keyword>
<dbReference type="InterPro" id="IPR002515">
    <property type="entry name" value="Znf_C2H2C"/>
</dbReference>
<dbReference type="Pfam" id="PF08474">
    <property type="entry name" value="MYT1"/>
    <property type="match status" value="1"/>
</dbReference>
<dbReference type="Ensembl" id="ENSHBUT00000007579.1">
    <property type="protein sequence ID" value="ENSHBUP00000024817.1"/>
    <property type="gene ID" value="ENSHBUG00000006494.1"/>
</dbReference>
<evidence type="ECO:0000256" key="10">
    <source>
        <dbReference type="ARBA" id="ARBA00023242"/>
    </source>
</evidence>
<dbReference type="GO" id="GO:0008270">
    <property type="term" value="F:zinc ion binding"/>
    <property type="evidence" value="ECO:0007669"/>
    <property type="project" value="UniProtKB-KW"/>
</dbReference>
<dbReference type="AlphaFoldDB" id="A0A3Q3CKS2"/>
<keyword evidence="9" id="KW-0804">Transcription</keyword>
<keyword evidence="16" id="KW-1185">Reference proteome</keyword>
<evidence type="ECO:0000256" key="11">
    <source>
        <dbReference type="PROSITE-ProRule" id="PRU01143"/>
    </source>
</evidence>
<reference evidence="15" key="2">
    <citation type="submission" date="2025-09" db="UniProtKB">
        <authorList>
            <consortium name="Ensembl"/>
        </authorList>
    </citation>
    <scope>IDENTIFICATION</scope>
</reference>
<accession>A0A3Q3CKS2</accession>
<keyword evidence="7" id="KW-0805">Transcription regulation</keyword>
<evidence type="ECO:0000256" key="8">
    <source>
        <dbReference type="ARBA" id="ARBA00023125"/>
    </source>
</evidence>
<dbReference type="SUPFAM" id="SSF103637">
    <property type="entry name" value="CCHHC domain"/>
    <property type="match status" value="7"/>
</dbReference>
<evidence type="ECO:0000313" key="16">
    <source>
        <dbReference type="Proteomes" id="UP000264840"/>
    </source>
</evidence>
<dbReference type="InterPro" id="IPR013681">
    <property type="entry name" value="Myelin_TF"/>
</dbReference>
<reference evidence="15" key="1">
    <citation type="submission" date="2025-08" db="UniProtKB">
        <authorList>
            <consortium name="Ensembl"/>
        </authorList>
    </citation>
    <scope>IDENTIFICATION</scope>
</reference>
<dbReference type="FunFam" id="4.10.320.30:FF:000001">
    <property type="entry name" value="Myelin transcription factor 1-like, a"/>
    <property type="match status" value="6"/>
</dbReference>
<dbReference type="GeneTree" id="ENSGT00940000156364"/>
<dbReference type="Proteomes" id="UP000264840">
    <property type="component" value="Unplaced"/>
</dbReference>
<feature type="compositionally biased region" description="Basic and acidic residues" evidence="13">
    <location>
        <begin position="70"/>
        <end position="80"/>
    </location>
</feature>
<protein>
    <submittedName>
        <fullName evidence="15">Myelin transcription factor 1b</fullName>
    </submittedName>
</protein>
<comment type="similarity">
    <text evidence="2">Belongs to the MYT1 family.</text>
</comment>
<evidence type="ECO:0000256" key="3">
    <source>
        <dbReference type="ARBA" id="ARBA00022723"/>
    </source>
</evidence>
<feature type="region of interest" description="Disordered" evidence="13">
    <location>
        <begin position="582"/>
        <end position="690"/>
    </location>
</feature>
<dbReference type="GO" id="GO:0000978">
    <property type="term" value="F:RNA polymerase II cis-regulatory region sequence-specific DNA binding"/>
    <property type="evidence" value="ECO:0007669"/>
    <property type="project" value="TreeGrafter"/>
</dbReference>
<organism evidence="15 16">
    <name type="scientific">Haplochromis burtoni</name>
    <name type="common">Burton's mouthbrooder</name>
    <name type="synonym">Chromis burtoni</name>
    <dbReference type="NCBI Taxonomy" id="8153"/>
    <lineage>
        <taxon>Eukaryota</taxon>
        <taxon>Metazoa</taxon>
        <taxon>Chordata</taxon>
        <taxon>Craniata</taxon>
        <taxon>Vertebrata</taxon>
        <taxon>Euteleostomi</taxon>
        <taxon>Actinopterygii</taxon>
        <taxon>Neopterygii</taxon>
        <taxon>Teleostei</taxon>
        <taxon>Neoteleostei</taxon>
        <taxon>Acanthomorphata</taxon>
        <taxon>Ovalentaria</taxon>
        <taxon>Cichlomorphae</taxon>
        <taxon>Cichliformes</taxon>
        <taxon>Cichlidae</taxon>
        <taxon>African cichlids</taxon>
        <taxon>Pseudocrenilabrinae</taxon>
        <taxon>Haplochromini</taxon>
        <taxon>Haplochromis</taxon>
    </lineage>
</organism>
<evidence type="ECO:0000256" key="12">
    <source>
        <dbReference type="SAM" id="Coils"/>
    </source>
</evidence>
<feature type="region of interest" description="Disordered" evidence="13">
    <location>
        <begin position="1"/>
        <end position="124"/>
    </location>
</feature>
<evidence type="ECO:0000256" key="9">
    <source>
        <dbReference type="ARBA" id="ARBA00023163"/>
    </source>
</evidence>
<feature type="compositionally biased region" description="Acidic residues" evidence="13">
    <location>
        <begin position="81"/>
        <end position="98"/>
    </location>
</feature>
<dbReference type="GO" id="GO:0000981">
    <property type="term" value="F:DNA-binding transcription factor activity, RNA polymerase II-specific"/>
    <property type="evidence" value="ECO:0007669"/>
    <property type="project" value="TreeGrafter"/>
</dbReference>
<comment type="subcellular location">
    <subcellularLocation>
        <location evidence="1">Nucleus</location>
    </subcellularLocation>
</comment>
<keyword evidence="5 11" id="KW-0863">Zinc-finger</keyword>
<dbReference type="Pfam" id="PF01530">
    <property type="entry name" value="zf-C2HC"/>
    <property type="match status" value="6"/>
</dbReference>
<dbReference type="Gene3D" id="1.20.5.1700">
    <property type="match status" value="1"/>
</dbReference>
<keyword evidence="3" id="KW-0479">Metal-binding</keyword>
<sequence>GHISGRYSRHRSILGCPIARKRRLDEAEAEQEQEQETERPASKRKSHPLKLALDEGFSAESDASSEAEGDGEKTEGAKVEEEVEETDTGVEEEREEMTELTQDGQTNGREENTQQKEEEETEDKDIADNSLMSLCDSCFPLCHCSDFFIFTPIEEECVIIEPELRAAVPAAEECHSPSQSTEEVANSLLHLGCVNNNNAPTGAIQQTVAMETKKDVTLAITQGEEVKEEQEKDTNEGEEEDEEVAHGVQALKESFALQQEAADVEDEQGEHEDMSNHMSPQASPLEDYFPIPRGENYKIHKASSSASPDIIEHDDEDSLSQRSAVTDESEMFDMTRGNLGLLEQAIALKAEQVKPAGPREPKHLDVIRKSYFSKESSRPEKRENKCPTPGCDGTGHVTGLYPHHRSLSGCPHKDRIPPEILAMHENVLKCPTPGCTGQGHVNSNRNTHRSLSGCPIAAAEKLSKSHDKQHLSQSGSEHLKGSPNDRVLRPMCFVKQLEVPQYGSYRPNMAPSTPRANLAKELEKYSKVSFDYASFDAQVFGKRTLAPKISSLAYDYAHDAEAAHMAATAILNLSTRCWEKPENLSTKPQNKEMDIEVDENGTLDLSMKKPIKREGSLSGTSPGVRSPDPSSSSSSLHHGGNSGMTSPSIHTYKQEDWEGPLDYTKPNRQREEEMDELEHTGQSYVSSEPEDCDMMQDCLEERKYPGEVTTPSFKVKFQPKDSKKELLSCPTPGCDGSGHITGNYASHRSLSGCPLADKSLRSLMAAHTPELKCPTPGCDGSGHITGNYASHRSLSGCPRAKKSGIKTPAKDNQEDSELLKCPVPGCDSLGHISGKYATHRSAYGCPLAARRQKEGLLNGTPFNWKAFKTEGPTCPTPGCDGSGHANGSFLTHRSLSGCPRALYAKKKAKFPTEDYLSTKFRASDVLDNDEDIKQLNKEINDLNESNNEMEADMVNLQTQISSMEKNLKSIEHENKMIEEQNEALFMELSGLSRALIRSLANIRLPHMEPITEQNFDRYISTLTDMYTNKDCFQSPENKALLESINKAVKGIKV</sequence>
<name>A0A3Q3CKS2_HAPBU</name>
<dbReference type="GO" id="GO:0005634">
    <property type="term" value="C:nucleus"/>
    <property type="evidence" value="ECO:0007669"/>
    <property type="project" value="UniProtKB-SubCell"/>
</dbReference>
<feature type="region of interest" description="Disordered" evidence="13">
    <location>
        <begin position="462"/>
        <end position="484"/>
    </location>
</feature>
<feature type="region of interest" description="Disordered" evidence="13">
    <location>
        <begin position="222"/>
        <end position="246"/>
    </location>
</feature>
<keyword evidence="8" id="KW-0238">DNA-binding</keyword>
<evidence type="ECO:0000313" key="15">
    <source>
        <dbReference type="Ensembl" id="ENSHBUP00000024817.1"/>
    </source>
</evidence>
<evidence type="ECO:0000256" key="4">
    <source>
        <dbReference type="ARBA" id="ARBA00022737"/>
    </source>
</evidence>
<keyword evidence="4" id="KW-0677">Repeat</keyword>
<dbReference type="InterPro" id="IPR036060">
    <property type="entry name" value="Znf_C2H2C_sf"/>
</dbReference>